<dbReference type="OrthoDB" id="659770at2"/>
<evidence type="ECO:0000313" key="1">
    <source>
        <dbReference type="EMBL" id="SIN92760.1"/>
    </source>
</evidence>
<reference evidence="1 2" key="1">
    <citation type="submission" date="2016-11" db="EMBL/GenBank/DDBJ databases">
        <authorList>
            <person name="Jaros S."/>
            <person name="Januszkiewicz K."/>
            <person name="Wedrychowicz H."/>
        </authorList>
    </citation>
    <scope>NUCLEOTIDE SEQUENCE [LARGE SCALE GENOMIC DNA]</scope>
    <source>
        <strain evidence="1 2">DSM 24787</strain>
    </source>
</reference>
<dbReference type="EMBL" id="FSRA01000001">
    <property type="protein sequence ID" value="SIN92760.1"/>
    <property type="molecule type" value="Genomic_DNA"/>
</dbReference>
<keyword evidence="2" id="KW-1185">Reference proteome</keyword>
<dbReference type="Proteomes" id="UP000185003">
    <property type="component" value="Unassembled WGS sequence"/>
</dbReference>
<evidence type="ECO:0000313" key="2">
    <source>
        <dbReference type="Proteomes" id="UP000185003"/>
    </source>
</evidence>
<proteinExistence type="predicted"/>
<dbReference type="STRING" id="536979.SAMN04488055_2135"/>
<protein>
    <submittedName>
        <fullName evidence="1">Uncharacterized protein</fullName>
    </submittedName>
</protein>
<accession>A0A1N6FBY0</accession>
<sequence>MEVNPVLKKVLEGLDFVNWYQTLSGNYQTAPAFTDFSTSEAQDMLIEFGFARTTYNPKTTTYILENSEVNRIAKGLSAGLEVSLEGGVVDVVMMFSTDPTHHTGATFSKLADAKKPQFSNYKELYSLLKKIFEMYSDIRIKMIEVCVLKEAPLALAK</sequence>
<name>A0A1N6FBY0_9BACT</name>
<organism evidence="1 2">
    <name type="scientific">Chitinophaga niabensis</name>
    <dbReference type="NCBI Taxonomy" id="536979"/>
    <lineage>
        <taxon>Bacteria</taxon>
        <taxon>Pseudomonadati</taxon>
        <taxon>Bacteroidota</taxon>
        <taxon>Chitinophagia</taxon>
        <taxon>Chitinophagales</taxon>
        <taxon>Chitinophagaceae</taxon>
        <taxon>Chitinophaga</taxon>
    </lineage>
</organism>
<gene>
    <name evidence="1" type="ORF">SAMN04488055_2135</name>
</gene>
<dbReference type="AlphaFoldDB" id="A0A1N6FBY0"/>
<dbReference type="RefSeq" id="WP_074239220.1">
    <property type="nucleotide sequence ID" value="NZ_FSRA01000001.1"/>
</dbReference>